<accession>A0A3B0S5I5</accession>
<proteinExistence type="predicted"/>
<reference evidence="1" key="1">
    <citation type="submission" date="2018-06" db="EMBL/GenBank/DDBJ databases">
        <authorList>
            <person name="Zhirakovskaya E."/>
        </authorList>
    </citation>
    <scope>NUCLEOTIDE SEQUENCE</scope>
</reference>
<dbReference type="EMBL" id="UOEE01000206">
    <property type="protein sequence ID" value="VAV95608.1"/>
    <property type="molecule type" value="Genomic_DNA"/>
</dbReference>
<dbReference type="AlphaFoldDB" id="A0A3B0S5I5"/>
<protein>
    <submittedName>
        <fullName evidence="1">Uncharacterized protein</fullName>
    </submittedName>
</protein>
<organism evidence="1">
    <name type="scientific">hydrothermal vent metagenome</name>
    <dbReference type="NCBI Taxonomy" id="652676"/>
    <lineage>
        <taxon>unclassified sequences</taxon>
        <taxon>metagenomes</taxon>
        <taxon>ecological metagenomes</taxon>
    </lineage>
</organism>
<sequence>MLNTAWFKIQIAIFSNRKRSTDIAAQTQIQTPNIQKLYTRLRHLAAIFLIPFLILSSTAHANEFLVNTTTAGNQGNASVAALASGGFVVVWEDFSASGGDTSGNAIRAQSYNASGVVQGGEFLVNTTTAGNQSRPSVAALTGGGFVVAWDDNSQSGGDTNFTSIRAQRYDSAGVAQGAEFLVNTTTSGGQTSPSMAALNGGGFVIAWRDSSQTGADTSSFAIRAQRFDAAGAMQGTEFLANSTTNLDQSAPSVAGLMNGGFVIAWEDFSQTGADTSSFAIRAQRFTAMGVAQNAELLVNTTTAGDQGIPSVAALTSGGFVIAWQDSSASGGDTSSTAVRAQRYDVFGTTQGGELLINTTTASGQGFPSVAALAGGGFIVTWQDSSQTGDDTSSFAIRAQRFDAVGALQGSEFVANTTIVSSQGNPAVTMLTDGGFVIAWQDFSQSGGDTSGNAVRAQRFDASGKAQVIEFLVNTATNGSQGAPNVAALSGGGFVIVWEDFSQSGGDISNFAVRAQSYSAVGVKQGAEFLVNTTTENNQSSTQVAGLHDGGFIIVWNDGSQTGGDTSAFAIRAQRYNATGVAQGGEFLVNTTTTGFQFSPSVAALSGGGFVVAWEDGSLTGGDPSGFAVRAQSYNAAGAPQGVEFLVNTTTLASQLSPSVTALTGGGFVIAWEDSSQTGGDTSSFAIRAQSYNAAGAPQGVEFLVNTTTANFQLSPSVAALIGGGFVITWVDSSQDGGGTGASLDIRAQRFDAMGVAQGVEFLVNTTTLGSQSNASVAALTGGGFVIAWEDFSQTSGDTSSFAIRAQSYNAAGAPQGVEFLVNTTTTNFQLSPSVAVLIGGGFVVAWQDDSQTGGDTNSKAIRANIFNTSDTTLFSSVLPVARTGFFPGGPVITVFASVINAGSGAAHNCIIRTPESVPVSLSYQQTNALNVPIGPGDVPFDLAVGQARSFILAFTPTATNSGEDVFPDIACSNGNVDTISGVNAAFLTITSVAGPDILSIGATTSNNGIINVPAGSIGFMTASAINIGAGDAAGSKDATVVVTADTGSATLGVLLQWCETDIVSKCINPAVAASTPINTIIGDTAKLFAVFAFDQTSGAGIPLDAANSRVFLRFKSPGGANYSVTSAAVTVPVP</sequence>
<evidence type="ECO:0000313" key="1">
    <source>
        <dbReference type="EMBL" id="VAV95608.1"/>
    </source>
</evidence>
<name>A0A3B0S5I5_9ZZZZ</name>
<gene>
    <name evidence="1" type="ORF">MNBD_ALPHA06-44</name>
</gene>